<accession>A0A1G5SCL5</accession>
<comment type="subcellular location">
    <subcellularLocation>
        <location evidence="1">Membrane</location>
        <topology evidence="1">Multi-pass membrane protein</topology>
    </subcellularLocation>
</comment>
<feature type="transmembrane region" description="Helical" evidence="6">
    <location>
        <begin position="73"/>
        <end position="94"/>
    </location>
</feature>
<evidence type="ECO:0000313" key="7">
    <source>
        <dbReference type="EMBL" id="SCZ84858.1"/>
    </source>
</evidence>
<evidence type="ECO:0000313" key="8">
    <source>
        <dbReference type="Proteomes" id="UP000198729"/>
    </source>
</evidence>
<sequence>MSRFFLALGAFNAFLCVALGAMGAHVLKAQLTVDMLANYQTGVQYHFYHALGLILVGLLLDRLPSSRSLKVSGILMCSGILFFSGTLYIISLTGMRGLGMIAPLGGISYMSAWLLLTYAAWKHKPA</sequence>
<dbReference type="RefSeq" id="WP_090284682.1">
    <property type="nucleotide sequence ID" value="NZ_FMWO01000034.1"/>
</dbReference>
<dbReference type="STRING" id="51642.NSMM_280028"/>
<dbReference type="PANTHER" id="PTHR43461:SF1">
    <property type="entry name" value="TRANSMEMBRANE PROTEIN 256"/>
    <property type="match status" value="1"/>
</dbReference>
<dbReference type="Pfam" id="PF04241">
    <property type="entry name" value="DUF423"/>
    <property type="match status" value="1"/>
</dbReference>
<evidence type="ECO:0000256" key="2">
    <source>
        <dbReference type="ARBA" id="ARBA00009694"/>
    </source>
</evidence>
<keyword evidence="4 6" id="KW-1133">Transmembrane helix</keyword>
<dbReference type="AlphaFoldDB" id="A0A1G5SCL5"/>
<evidence type="ECO:0000256" key="6">
    <source>
        <dbReference type="SAM" id="Phobius"/>
    </source>
</evidence>
<comment type="similarity">
    <text evidence="2">Belongs to the UPF0382 family.</text>
</comment>
<feature type="transmembrane region" description="Helical" evidence="6">
    <location>
        <begin position="100"/>
        <end position="121"/>
    </location>
</feature>
<evidence type="ECO:0000256" key="3">
    <source>
        <dbReference type="ARBA" id="ARBA00022692"/>
    </source>
</evidence>
<keyword evidence="8" id="KW-1185">Reference proteome</keyword>
<evidence type="ECO:0000256" key="5">
    <source>
        <dbReference type="ARBA" id="ARBA00023136"/>
    </source>
</evidence>
<dbReference type="OrthoDB" id="9802121at2"/>
<name>A0A1G5SCL5_9PROT</name>
<dbReference type="Proteomes" id="UP000198729">
    <property type="component" value="Unassembled WGS sequence"/>
</dbReference>
<reference evidence="7 8" key="1">
    <citation type="submission" date="2016-10" db="EMBL/GenBank/DDBJ databases">
        <authorList>
            <person name="de Groot N.N."/>
        </authorList>
    </citation>
    <scope>NUCLEOTIDE SEQUENCE [LARGE SCALE GENOMIC DNA]</scope>
    <source>
        <strain evidence="7">1</strain>
    </source>
</reference>
<keyword evidence="5 6" id="KW-0472">Membrane</keyword>
<dbReference type="EMBL" id="FMWO01000034">
    <property type="protein sequence ID" value="SCZ84858.1"/>
    <property type="molecule type" value="Genomic_DNA"/>
</dbReference>
<evidence type="ECO:0000256" key="1">
    <source>
        <dbReference type="ARBA" id="ARBA00004141"/>
    </source>
</evidence>
<dbReference type="GO" id="GO:0005886">
    <property type="term" value="C:plasma membrane"/>
    <property type="evidence" value="ECO:0007669"/>
    <property type="project" value="TreeGrafter"/>
</dbReference>
<evidence type="ECO:0000256" key="4">
    <source>
        <dbReference type="ARBA" id="ARBA00022989"/>
    </source>
</evidence>
<protein>
    <recommendedName>
        <fullName evidence="9">DUF423 domain-containing protein</fullName>
    </recommendedName>
</protein>
<dbReference type="PANTHER" id="PTHR43461">
    <property type="entry name" value="TRANSMEMBRANE PROTEIN 256"/>
    <property type="match status" value="1"/>
</dbReference>
<gene>
    <name evidence="7" type="ORF">NSMM_280028</name>
</gene>
<feature type="transmembrane region" description="Helical" evidence="6">
    <location>
        <begin position="45"/>
        <end position="61"/>
    </location>
</feature>
<evidence type="ECO:0008006" key="9">
    <source>
        <dbReference type="Google" id="ProtNLM"/>
    </source>
</evidence>
<dbReference type="InterPro" id="IPR006696">
    <property type="entry name" value="DUF423"/>
</dbReference>
<keyword evidence="3 6" id="KW-0812">Transmembrane</keyword>
<proteinExistence type="inferred from homology"/>
<organism evidence="7 8">
    <name type="scientific">Nitrosomonas mobilis</name>
    <dbReference type="NCBI Taxonomy" id="51642"/>
    <lineage>
        <taxon>Bacteria</taxon>
        <taxon>Pseudomonadati</taxon>
        <taxon>Pseudomonadota</taxon>
        <taxon>Betaproteobacteria</taxon>
        <taxon>Nitrosomonadales</taxon>
        <taxon>Nitrosomonadaceae</taxon>
        <taxon>Nitrosomonas</taxon>
    </lineage>
</organism>